<name>A0A2P2QV74_RHIMU</name>
<proteinExistence type="predicted"/>
<accession>A0A2P2QV74</accession>
<evidence type="ECO:0000313" key="1">
    <source>
        <dbReference type="EMBL" id="MBX70919.1"/>
    </source>
</evidence>
<organism evidence="1">
    <name type="scientific">Rhizophora mucronata</name>
    <name type="common">Asiatic mangrove</name>
    <dbReference type="NCBI Taxonomy" id="61149"/>
    <lineage>
        <taxon>Eukaryota</taxon>
        <taxon>Viridiplantae</taxon>
        <taxon>Streptophyta</taxon>
        <taxon>Embryophyta</taxon>
        <taxon>Tracheophyta</taxon>
        <taxon>Spermatophyta</taxon>
        <taxon>Magnoliopsida</taxon>
        <taxon>eudicotyledons</taxon>
        <taxon>Gunneridae</taxon>
        <taxon>Pentapetalae</taxon>
        <taxon>rosids</taxon>
        <taxon>fabids</taxon>
        <taxon>Malpighiales</taxon>
        <taxon>Rhizophoraceae</taxon>
        <taxon>Rhizophora</taxon>
    </lineage>
</organism>
<reference evidence="1" key="1">
    <citation type="submission" date="2018-02" db="EMBL/GenBank/DDBJ databases">
        <title>Rhizophora mucronata_Transcriptome.</title>
        <authorList>
            <person name="Meera S.P."/>
            <person name="Sreeshan A."/>
            <person name="Augustine A."/>
        </authorList>
    </citation>
    <scope>NUCLEOTIDE SEQUENCE</scope>
    <source>
        <tissue evidence="1">Leaf</tissue>
    </source>
</reference>
<dbReference type="AlphaFoldDB" id="A0A2P2QV74"/>
<dbReference type="EMBL" id="GGEC01090435">
    <property type="protein sequence ID" value="MBX70919.1"/>
    <property type="molecule type" value="Transcribed_RNA"/>
</dbReference>
<protein>
    <submittedName>
        <fullName evidence="1">Uncharacterized protein</fullName>
    </submittedName>
</protein>
<sequence length="22" mass="2576">MVCCPWFLTPIFLAVEFVLLSF</sequence>